<dbReference type="Proteomes" id="UP000479051">
    <property type="component" value="Segment"/>
</dbReference>
<dbReference type="GeneID" id="55603493"/>
<dbReference type="RefSeq" id="YP_009833438.1">
    <property type="nucleotide sequence ID" value="NC_048664.1"/>
</dbReference>
<proteinExistence type="predicted"/>
<keyword evidence="2" id="KW-1185">Reference proteome</keyword>
<protein>
    <submittedName>
        <fullName evidence="1">Uncharacterized protein</fullName>
    </submittedName>
</protein>
<dbReference type="EMBL" id="LC519601">
    <property type="protein sequence ID" value="BBU72705.1"/>
    <property type="molecule type" value="Genomic_DNA"/>
</dbReference>
<organism evidence="1 2">
    <name type="scientific">Cronobacter phage vB_CsaP_009</name>
    <dbReference type="NCBI Taxonomy" id="2699738"/>
    <lineage>
        <taxon>Viruses</taxon>
        <taxon>Duplodnaviria</taxon>
        <taxon>Heunggongvirae</taxon>
        <taxon>Uroviricota</taxon>
        <taxon>Caudoviricetes</taxon>
        <taxon>Grimontviridae</taxon>
        <taxon>Privateervirus</taxon>
        <taxon>Privateervirus pv009</taxon>
    </lineage>
</organism>
<sequence>MSMVVLNVNNVYFDKATSIKLPEVVGKIYVKRKAKRNCLQVTVKLYGKQKEVKYLENFRFDSKNNNMHKLYGAIRHTFENLKGMQIKLHSGEKSNLLL</sequence>
<evidence type="ECO:0000313" key="1">
    <source>
        <dbReference type="EMBL" id="BBU72705.1"/>
    </source>
</evidence>
<reference evidence="1 2" key="1">
    <citation type="submission" date="2020-01" db="EMBL/GenBank/DDBJ databases">
        <title>Isolation, characterization and genomic analysis of a lytic bacteriophage vB_CsaP_009 infecting Cronobacter.</title>
        <authorList>
            <person name="Soleimani-Delfan A."/>
            <person name="Shahin K."/>
            <person name="Barazandeh M."/>
            <person name="Komijani M."/>
        </authorList>
    </citation>
    <scope>NUCLEOTIDE SEQUENCE [LARGE SCALE GENOMIC DNA]</scope>
</reference>
<name>A0A679FFA0_9CAUD</name>
<accession>A0A679FFA0</accession>
<evidence type="ECO:0000313" key="2">
    <source>
        <dbReference type="Proteomes" id="UP000479051"/>
    </source>
</evidence>
<dbReference type="KEGG" id="vg:55603493"/>